<reference evidence="1 2" key="1">
    <citation type="submission" date="2019-01" db="EMBL/GenBank/DDBJ databases">
        <title>Draft Genome and Complete Hox-Cluster Characterization of the Sterlet Sturgeon (Acipenser ruthenus).</title>
        <authorList>
            <person name="Wei Q."/>
        </authorList>
    </citation>
    <scope>NUCLEOTIDE SEQUENCE [LARGE SCALE GENOMIC DNA]</scope>
    <source>
        <strain evidence="1">WHYD16114868_AA</strain>
        <tissue evidence="1">Blood</tissue>
    </source>
</reference>
<protein>
    <submittedName>
        <fullName evidence="1">Uncharacterized protein</fullName>
    </submittedName>
</protein>
<evidence type="ECO:0000313" key="1">
    <source>
        <dbReference type="EMBL" id="RXN01380.1"/>
    </source>
</evidence>
<keyword evidence="2" id="KW-1185">Reference proteome</keyword>
<dbReference type="EMBL" id="SCEB01000052">
    <property type="protein sequence ID" value="RXN01380.1"/>
    <property type="molecule type" value="Genomic_DNA"/>
</dbReference>
<dbReference type="AlphaFoldDB" id="A0A662YY06"/>
<organism evidence="1 2">
    <name type="scientific">Acipenser ruthenus</name>
    <name type="common">Sterlet sturgeon</name>
    <dbReference type="NCBI Taxonomy" id="7906"/>
    <lineage>
        <taxon>Eukaryota</taxon>
        <taxon>Metazoa</taxon>
        <taxon>Chordata</taxon>
        <taxon>Craniata</taxon>
        <taxon>Vertebrata</taxon>
        <taxon>Euteleostomi</taxon>
        <taxon>Actinopterygii</taxon>
        <taxon>Chondrostei</taxon>
        <taxon>Acipenseriformes</taxon>
        <taxon>Acipenseridae</taxon>
        <taxon>Acipenser</taxon>
    </lineage>
</organism>
<evidence type="ECO:0000313" key="2">
    <source>
        <dbReference type="Proteomes" id="UP000289886"/>
    </source>
</evidence>
<proteinExistence type="predicted"/>
<comment type="caution">
    <text evidence="1">The sequence shown here is derived from an EMBL/GenBank/DDBJ whole genome shotgun (WGS) entry which is preliminary data.</text>
</comment>
<dbReference type="Proteomes" id="UP000289886">
    <property type="component" value="Unassembled WGS sequence"/>
</dbReference>
<sequence length="91" mass="10291">MPEVVEALTALSEQATEKKDGETLSSSQSLCKELTTWRFILCVVIWYNVLYQDPKLALPSWGLYTKGTVENRQCAAGDVISVWGHSEQERR</sequence>
<accession>A0A662YY06</accession>
<name>A0A662YY06_ACIRT</name>
<gene>
    <name evidence="1" type="ORF">EOD39_6976</name>
</gene>